<proteinExistence type="predicted"/>
<dbReference type="InterPro" id="IPR000210">
    <property type="entry name" value="BTB/POZ_dom"/>
</dbReference>
<keyword evidence="3" id="KW-1185">Reference proteome</keyword>
<dbReference type="SUPFAM" id="SSF54695">
    <property type="entry name" value="POZ domain"/>
    <property type="match status" value="1"/>
</dbReference>
<dbReference type="EMBL" id="ML977497">
    <property type="protein sequence ID" value="KAF2134680.1"/>
    <property type="molecule type" value="Genomic_DNA"/>
</dbReference>
<dbReference type="RefSeq" id="XP_033529067.1">
    <property type="nucleotide sequence ID" value="XM_033672661.1"/>
</dbReference>
<dbReference type="Proteomes" id="UP000799771">
    <property type="component" value="Unassembled WGS sequence"/>
</dbReference>
<evidence type="ECO:0000313" key="2">
    <source>
        <dbReference type="EMBL" id="KAF2134680.1"/>
    </source>
</evidence>
<evidence type="ECO:0000313" key="3">
    <source>
        <dbReference type="Proteomes" id="UP000799771"/>
    </source>
</evidence>
<organism evidence="2 3">
    <name type="scientific">Dothidotthia symphoricarpi CBS 119687</name>
    <dbReference type="NCBI Taxonomy" id="1392245"/>
    <lineage>
        <taxon>Eukaryota</taxon>
        <taxon>Fungi</taxon>
        <taxon>Dikarya</taxon>
        <taxon>Ascomycota</taxon>
        <taxon>Pezizomycotina</taxon>
        <taxon>Dothideomycetes</taxon>
        <taxon>Pleosporomycetidae</taxon>
        <taxon>Pleosporales</taxon>
        <taxon>Dothidotthiaceae</taxon>
        <taxon>Dothidotthia</taxon>
    </lineage>
</organism>
<dbReference type="OrthoDB" id="6359816at2759"/>
<reference evidence="2" key="1">
    <citation type="journal article" date="2020" name="Stud. Mycol.">
        <title>101 Dothideomycetes genomes: a test case for predicting lifestyles and emergence of pathogens.</title>
        <authorList>
            <person name="Haridas S."/>
            <person name="Albert R."/>
            <person name="Binder M."/>
            <person name="Bloem J."/>
            <person name="Labutti K."/>
            <person name="Salamov A."/>
            <person name="Andreopoulos B."/>
            <person name="Baker S."/>
            <person name="Barry K."/>
            <person name="Bills G."/>
            <person name="Bluhm B."/>
            <person name="Cannon C."/>
            <person name="Castanera R."/>
            <person name="Culley D."/>
            <person name="Daum C."/>
            <person name="Ezra D."/>
            <person name="Gonzalez J."/>
            <person name="Henrissat B."/>
            <person name="Kuo A."/>
            <person name="Liang C."/>
            <person name="Lipzen A."/>
            <person name="Lutzoni F."/>
            <person name="Magnuson J."/>
            <person name="Mondo S."/>
            <person name="Nolan M."/>
            <person name="Ohm R."/>
            <person name="Pangilinan J."/>
            <person name="Park H.-J."/>
            <person name="Ramirez L."/>
            <person name="Alfaro M."/>
            <person name="Sun H."/>
            <person name="Tritt A."/>
            <person name="Yoshinaga Y."/>
            <person name="Zwiers L.-H."/>
            <person name="Turgeon B."/>
            <person name="Goodwin S."/>
            <person name="Spatafora J."/>
            <person name="Crous P."/>
            <person name="Grigoriev I."/>
        </authorList>
    </citation>
    <scope>NUCLEOTIDE SEQUENCE</scope>
    <source>
        <strain evidence="2">CBS 119687</strain>
    </source>
</reference>
<dbReference type="Pfam" id="PF00651">
    <property type="entry name" value="BTB"/>
    <property type="match status" value="1"/>
</dbReference>
<evidence type="ECO:0000259" key="1">
    <source>
        <dbReference type="PROSITE" id="PS50097"/>
    </source>
</evidence>
<name>A0A6A6ASA3_9PLEO</name>
<gene>
    <name evidence="2" type="ORF">P153DRAFT_427337</name>
</gene>
<dbReference type="InterPro" id="IPR011333">
    <property type="entry name" value="SKP1/BTB/POZ_sf"/>
</dbReference>
<dbReference type="PANTHER" id="PTHR47843:SF7">
    <property type="entry name" value="BTB DOMAIN-CONTAINING PROTEIN"/>
    <property type="match status" value="1"/>
</dbReference>
<sequence length="223" mass="26126">MTDQAKLRSSDGFTMWYNSKTMSDVIIRYGKEGERTFYGHKILLASRSRWFRAAFMRSFMEANAEEITLKEDDPEIVELMLKYAYDTWTPMGLFWDNKHTSELLLDCIRLLEVADKYDFPLLRVEATLGFQKWFVIYIHELAKQDEPDHAPFCKMIGEIYKLSDDDRRRLTDYLVELMADDTDLRTLVDRGHVADVFKEAAEQVAEFGKDMLIACINGFLLNK</sequence>
<dbReference type="PANTHER" id="PTHR47843">
    <property type="entry name" value="BTB DOMAIN-CONTAINING PROTEIN-RELATED"/>
    <property type="match status" value="1"/>
</dbReference>
<feature type="domain" description="BTB" evidence="1">
    <location>
        <begin position="23"/>
        <end position="86"/>
    </location>
</feature>
<dbReference type="GeneID" id="54413093"/>
<protein>
    <recommendedName>
        <fullName evidence="1">BTB domain-containing protein</fullName>
    </recommendedName>
</protein>
<accession>A0A6A6ASA3</accession>
<dbReference type="SMART" id="SM00225">
    <property type="entry name" value="BTB"/>
    <property type="match status" value="1"/>
</dbReference>
<dbReference type="PROSITE" id="PS50097">
    <property type="entry name" value="BTB"/>
    <property type="match status" value="1"/>
</dbReference>
<dbReference type="Gene3D" id="3.30.710.10">
    <property type="entry name" value="Potassium Channel Kv1.1, Chain A"/>
    <property type="match status" value="1"/>
</dbReference>
<dbReference type="AlphaFoldDB" id="A0A6A6ASA3"/>